<keyword evidence="2" id="KW-0472">Membrane</keyword>
<dbReference type="PANTHER" id="PTHR34980">
    <property type="entry name" value="INNER MEMBRANE PROTEIN-RELATED-RELATED"/>
    <property type="match status" value="1"/>
</dbReference>
<accession>A0A9D2C979</accession>
<dbReference type="GO" id="GO:0005886">
    <property type="term" value="C:plasma membrane"/>
    <property type="evidence" value="ECO:0007669"/>
    <property type="project" value="TreeGrafter"/>
</dbReference>
<comment type="caution">
    <text evidence="3">The sequence shown here is derived from an EMBL/GenBank/DDBJ whole genome shotgun (WGS) entry which is preliminary data.</text>
</comment>
<gene>
    <name evidence="3" type="ORF">H9830_11800</name>
</gene>
<feature type="region of interest" description="Disordered" evidence="1">
    <location>
        <begin position="1"/>
        <end position="20"/>
    </location>
</feature>
<dbReference type="AlphaFoldDB" id="A0A9D2C979"/>
<protein>
    <submittedName>
        <fullName evidence="3">DUF805 domain-containing protein</fullName>
    </submittedName>
</protein>
<proteinExistence type="predicted"/>
<keyword evidence="2" id="KW-1133">Transmembrane helix</keyword>
<feature type="transmembrane region" description="Helical" evidence="2">
    <location>
        <begin position="59"/>
        <end position="87"/>
    </location>
</feature>
<evidence type="ECO:0000313" key="4">
    <source>
        <dbReference type="Proteomes" id="UP000824005"/>
    </source>
</evidence>
<reference evidence="3" key="1">
    <citation type="journal article" date="2021" name="PeerJ">
        <title>Extensive microbial diversity within the chicken gut microbiome revealed by metagenomics and culture.</title>
        <authorList>
            <person name="Gilroy R."/>
            <person name="Ravi A."/>
            <person name="Getino M."/>
            <person name="Pursley I."/>
            <person name="Horton D.L."/>
            <person name="Alikhan N.F."/>
            <person name="Baker D."/>
            <person name="Gharbi K."/>
            <person name="Hall N."/>
            <person name="Watson M."/>
            <person name="Adriaenssens E.M."/>
            <person name="Foster-Nyarko E."/>
            <person name="Jarju S."/>
            <person name="Secka A."/>
            <person name="Antonio M."/>
            <person name="Oren A."/>
            <person name="Chaudhuri R.R."/>
            <person name="La Ragione R."/>
            <person name="Hildebrand F."/>
            <person name="Pallen M.J."/>
        </authorList>
    </citation>
    <scope>NUCLEOTIDE SEQUENCE</scope>
    <source>
        <strain evidence="3">ChiGjej1B1-98</strain>
    </source>
</reference>
<keyword evidence="2" id="KW-0812">Transmembrane</keyword>
<sequence>MSYQQQPYADPNQPGYGQQPSTLEPPIGEPYFGVGFGKAFKRFWRGYVVFKGRASRAEYWWAFLWLQIIMFILAFVYVIGAIVTMMVQFSDPTNLSSSAVNDPGFGLWMSFSILGWAAPMFLFSLAAMLPMYAVTWRRLQDAGFHGALALLGIVGLSIVPMIMCIFPTSQNAAKYGPGAVPAPEFPPGVYYGQPQQGPPVQ</sequence>
<evidence type="ECO:0000256" key="2">
    <source>
        <dbReference type="SAM" id="Phobius"/>
    </source>
</evidence>
<evidence type="ECO:0000256" key="1">
    <source>
        <dbReference type="SAM" id="MobiDB-lite"/>
    </source>
</evidence>
<dbReference type="Pfam" id="PF05656">
    <property type="entry name" value="DUF805"/>
    <property type="match status" value="1"/>
</dbReference>
<evidence type="ECO:0000313" key="3">
    <source>
        <dbReference type="EMBL" id="HIY66946.1"/>
    </source>
</evidence>
<name>A0A9D2C979_9MICO</name>
<organism evidence="3 4">
    <name type="scientific">Candidatus Agrococcus pullicola</name>
    <dbReference type="NCBI Taxonomy" id="2838429"/>
    <lineage>
        <taxon>Bacteria</taxon>
        <taxon>Bacillati</taxon>
        <taxon>Actinomycetota</taxon>
        <taxon>Actinomycetes</taxon>
        <taxon>Micrococcales</taxon>
        <taxon>Microbacteriaceae</taxon>
        <taxon>Agrococcus</taxon>
    </lineage>
</organism>
<feature type="transmembrane region" description="Helical" evidence="2">
    <location>
        <begin position="107"/>
        <end position="134"/>
    </location>
</feature>
<feature type="transmembrane region" description="Helical" evidence="2">
    <location>
        <begin position="146"/>
        <end position="168"/>
    </location>
</feature>
<dbReference type="PANTHER" id="PTHR34980:SF2">
    <property type="entry name" value="INNER MEMBRANE PROTEIN YHAH-RELATED"/>
    <property type="match status" value="1"/>
</dbReference>
<dbReference type="Proteomes" id="UP000824005">
    <property type="component" value="Unassembled WGS sequence"/>
</dbReference>
<dbReference type="EMBL" id="DXDC01000356">
    <property type="protein sequence ID" value="HIY66946.1"/>
    <property type="molecule type" value="Genomic_DNA"/>
</dbReference>
<reference evidence="3" key="2">
    <citation type="submission" date="2021-04" db="EMBL/GenBank/DDBJ databases">
        <authorList>
            <person name="Gilroy R."/>
        </authorList>
    </citation>
    <scope>NUCLEOTIDE SEQUENCE</scope>
    <source>
        <strain evidence="3">ChiGjej1B1-98</strain>
    </source>
</reference>
<dbReference type="InterPro" id="IPR008523">
    <property type="entry name" value="DUF805"/>
</dbReference>